<dbReference type="PROSITE" id="PS50943">
    <property type="entry name" value="HTH_CROC1"/>
    <property type="match status" value="1"/>
</dbReference>
<evidence type="ECO:0000313" key="2">
    <source>
        <dbReference type="EMBL" id="MBB5933985.1"/>
    </source>
</evidence>
<dbReference type="EMBL" id="JACHJL010000002">
    <property type="protein sequence ID" value="MBB5933985.1"/>
    <property type="molecule type" value="Genomic_DNA"/>
</dbReference>
<accession>A0A7W9Q5N2</accession>
<comment type="caution">
    <text evidence="2">The sequence shown here is derived from an EMBL/GenBank/DDBJ whole genome shotgun (WGS) entry which is preliminary data.</text>
</comment>
<dbReference type="SUPFAM" id="SSF47413">
    <property type="entry name" value="lambda repressor-like DNA-binding domains"/>
    <property type="match status" value="1"/>
</dbReference>
<proteinExistence type="predicted"/>
<gene>
    <name evidence="2" type="ORF">FHS42_001011</name>
</gene>
<dbReference type="Pfam" id="PF13560">
    <property type="entry name" value="HTH_31"/>
    <property type="match status" value="1"/>
</dbReference>
<dbReference type="Gene3D" id="1.10.260.40">
    <property type="entry name" value="lambda repressor-like DNA-binding domains"/>
    <property type="match status" value="1"/>
</dbReference>
<dbReference type="InterPro" id="IPR010982">
    <property type="entry name" value="Lambda_DNA-bd_dom_sf"/>
</dbReference>
<dbReference type="SMART" id="SM00530">
    <property type="entry name" value="HTH_XRE"/>
    <property type="match status" value="1"/>
</dbReference>
<reference evidence="2 3" key="1">
    <citation type="submission" date="2020-08" db="EMBL/GenBank/DDBJ databases">
        <title>Genomic Encyclopedia of Type Strains, Phase III (KMG-III): the genomes of soil and plant-associated and newly described type strains.</title>
        <authorList>
            <person name="Whitman W."/>
        </authorList>
    </citation>
    <scope>NUCLEOTIDE SEQUENCE [LARGE SCALE GENOMIC DNA]</scope>
    <source>
        <strain evidence="2 3">CECT 8305</strain>
    </source>
</reference>
<dbReference type="Proteomes" id="UP000588098">
    <property type="component" value="Unassembled WGS sequence"/>
</dbReference>
<organism evidence="2 3">
    <name type="scientific">Streptomyces zagrosensis</name>
    <dbReference type="NCBI Taxonomy" id="1042984"/>
    <lineage>
        <taxon>Bacteria</taxon>
        <taxon>Bacillati</taxon>
        <taxon>Actinomycetota</taxon>
        <taxon>Actinomycetes</taxon>
        <taxon>Kitasatosporales</taxon>
        <taxon>Streptomycetaceae</taxon>
        <taxon>Streptomyces</taxon>
    </lineage>
</organism>
<evidence type="ECO:0000313" key="3">
    <source>
        <dbReference type="Proteomes" id="UP000588098"/>
    </source>
</evidence>
<feature type="domain" description="HTH cro/C1-type" evidence="1">
    <location>
        <begin position="22"/>
        <end position="53"/>
    </location>
</feature>
<dbReference type="RefSeq" id="WP_184569285.1">
    <property type="nucleotide sequence ID" value="NZ_JACHJL010000002.1"/>
</dbReference>
<evidence type="ECO:0000259" key="1">
    <source>
        <dbReference type="PROSITE" id="PS50943"/>
    </source>
</evidence>
<sequence>MAATQKEAPEPQDAVAYFGSEVRHAREHAGMTQAQLAKEARYERPYVSRMENGSLLASEAFADTCDRVFQTSGHFARLRRRVSRQGHPEWFIPYLLLEEQASKILDFSAYLVMGILQTAEYAEALYRASHPRDSDATITEKVKARLQRRGIFERPAPPLLWMVLDEGCLRRQVGGREVMRQQLDHLLVQAQNPNIVLQVLPFDSGAPAAGEPFTLLTSVDDASPPVLYTEMMGIGHVIDSAPVVGTSTEQYERLRADALSPEKTLWLLADAIREYSR</sequence>
<dbReference type="CDD" id="cd00093">
    <property type="entry name" value="HTH_XRE"/>
    <property type="match status" value="1"/>
</dbReference>
<dbReference type="Pfam" id="PF19054">
    <property type="entry name" value="DUF5753"/>
    <property type="match status" value="1"/>
</dbReference>
<keyword evidence="3" id="KW-1185">Reference proteome</keyword>
<dbReference type="GO" id="GO:0003677">
    <property type="term" value="F:DNA binding"/>
    <property type="evidence" value="ECO:0007669"/>
    <property type="project" value="InterPro"/>
</dbReference>
<name>A0A7W9Q5N2_9ACTN</name>
<dbReference type="AlphaFoldDB" id="A0A7W9Q5N2"/>
<protein>
    <submittedName>
        <fullName evidence="2">Transcriptional regulator with XRE-family HTH domain</fullName>
    </submittedName>
</protein>
<dbReference type="InterPro" id="IPR043917">
    <property type="entry name" value="DUF5753"/>
</dbReference>
<dbReference type="InterPro" id="IPR001387">
    <property type="entry name" value="Cro/C1-type_HTH"/>
</dbReference>